<dbReference type="Proteomes" id="UP001607302">
    <property type="component" value="Unassembled WGS sequence"/>
</dbReference>
<dbReference type="AlphaFoldDB" id="A0ABD2AD97"/>
<evidence type="ECO:0000313" key="2">
    <source>
        <dbReference type="Proteomes" id="UP001607302"/>
    </source>
</evidence>
<reference evidence="1 2" key="1">
    <citation type="journal article" date="2024" name="Ann. Entomol. Soc. Am.">
        <title>Genomic analyses of the southern and eastern yellowjacket wasps (Hymenoptera: Vespidae) reveal evolutionary signatures of social life.</title>
        <authorList>
            <person name="Catto M.A."/>
            <person name="Caine P.B."/>
            <person name="Orr S.E."/>
            <person name="Hunt B.G."/>
            <person name="Goodisman M.A.D."/>
        </authorList>
    </citation>
    <scope>NUCLEOTIDE SEQUENCE [LARGE SCALE GENOMIC DNA]</scope>
    <source>
        <strain evidence="1">233</strain>
        <tissue evidence="1">Head and thorax</tissue>
    </source>
</reference>
<dbReference type="EMBL" id="JAUDFV010000152">
    <property type="protein sequence ID" value="KAL2718599.1"/>
    <property type="molecule type" value="Genomic_DNA"/>
</dbReference>
<proteinExistence type="predicted"/>
<name>A0ABD2AD97_VESSQ</name>
<sequence>MSMIQRQQSPPAVLCCSPNLKHEEGERCQIHFQDRSTSANYEKPIRSYVELSSKEFGLRKKEEIKLELDEPIVTGGSIKASIDELR</sequence>
<protein>
    <submittedName>
        <fullName evidence="1">Uncharacterized protein</fullName>
    </submittedName>
</protein>
<keyword evidence="2" id="KW-1185">Reference proteome</keyword>
<gene>
    <name evidence="1" type="ORF">V1478_012475</name>
</gene>
<evidence type="ECO:0000313" key="1">
    <source>
        <dbReference type="EMBL" id="KAL2718599.1"/>
    </source>
</evidence>
<organism evidence="1 2">
    <name type="scientific">Vespula squamosa</name>
    <name type="common">Southern yellow jacket</name>
    <name type="synonym">Wasp</name>
    <dbReference type="NCBI Taxonomy" id="30214"/>
    <lineage>
        <taxon>Eukaryota</taxon>
        <taxon>Metazoa</taxon>
        <taxon>Ecdysozoa</taxon>
        <taxon>Arthropoda</taxon>
        <taxon>Hexapoda</taxon>
        <taxon>Insecta</taxon>
        <taxon>Pterygota</taxon>
        <taxon>Neoptera</taxon>
        <taxon>Endopterygota</taxon>
        <taxon>Hymenoptera</taxon>
        <taxon>Apocrita</taxon>
        <taxon>Aculeata</taxon>
        <taxon>Vespoidea</taxon>
        <taxon>Vespidae</taxon>
        <taxon>Vespinae</taxon>
        <taxon>Vespula</taxon>
    </lineage>
</organism>
<comment type="caution">
    <text evidence="1">The sequence shown here is derived from an EMBL/GenBank/DDBJ whole genome shotgun (WGS) entry which is preliminary data.</text>
</comment>
<accession>A0ABD2AD97</accession>